<dbReference type="EMBL" id="JABEZY010000006">
    <property type="protein sequence ID" value="MBA0739361.1"/>
    <property type="molecule type" value="Genomic_DNA"/>
</dbReference>
<protein>
    <submittedName>
        <fullName evidence="1">Uncharacterized protein</fullName>
    </submittedName>
</protein>
<name>A0A7J9BT48_GOSGO</name>
<sequence length="73" mass="8499">MSPQKRTLLERIFIQILIGRVSVDDIYIWVRGALSFKIKILGLSIDSEPFKHNQYLLELPLLVVYILNLSIML</sequence>
<evidence type="ECO:0000313" key="1">
    <source>
        <dbReference type="EMBL" id="MBA0739361.1"/>
    </source>
</evidence>
<comment type="caution">
    <text evidence="1">The sequence shown here is derived from an EMBL/GenBank/DDBJ whole genome shotgun (WGS) entry which is preliminary data.</text>
</comment>
<keyword evidence="2" id="KW-1185">Reference proteome</keyword>
<dbReference type="OrthoDB" id="990384at2759"/>
<organism evidence="1 2">
    <name type="scientific">Gossypium gossypioides</name>
    <name type="common">Mexican cotton</name>
    <name type="synonym">Selera gossypioides</name>
    <dbReference type="NCBI Taxonomy" id="34282"/>
    <lineage>
        <taxon>Eukaryota</taxon>
        <taxon>Viridiplantae</taxon>
        <taxon>Streptophyta</taxon>
        <taxon>Embryophyta</taxon>
        <taxon>Tracheophyta</taxon>
        <taxon>Spermatophyta</taxon>
        <taxon>Magnoliopsida</taxon>
        <taxon>eudicotyledons</taxon>
        <taxon>Gunneridae</taxon>
        <taxon>Pentapetalae</taxon>
        <taxon>rosids</taxon>
        <taxon>malvids</taxon>
        <taxon>Malvales</taxon>
        <taxon>Malvaceae</taxon>
        <taxon>Malvoideae</taxon>
        <taxon>Gossypium</taxon>
    </lineage>
</organism>
<proteinExistence type="predicted"/>
<reference evidence="1 2" key="1">
    <citation type="journal article" date="2019" name="Genome Biol. Evol.">
        <title>Insights into the evolution of the New World diploid cottons (Gossypium, subgenus Houzingenia) based on genome sequencing.</title>
        <authorList>
            <person name="Grover C.E."/>
            <person name="Arick M.A. 2nd"/>
            <person name="Thrash A."/>
            <person name="Conover J.L."/>
            <person name="Sanders W.S."/>
            <person name="Peterson D.G."/>
            <person name="Frelichowski J.E."/>
            <person name="Scheffler J.A."/>
            <person name="Scheffler B.E."/>
            <person name="Wendel J.F."/>
        </authorList>
    </citation>
    <scope>NUCLEOTIDE SEQUENCE [LARGE SCALE GENOMIC DNA]</scope>
    <source>
        <strain evidence="1">5</strain>
        <tissue evidence="1">Leaf</tissue>
    </source>
</reference>
<evidence type="ECO:0000313" key="2">
    <source>
        <dbReference type="Proteomes" id="UP000593579"/>
    </source>
</evidence>
<gene>
    <name evidence="1" type="ORF">Gogos_012641</name>
</gene>
<accession>A0A7J9BT48</accession>
<dbReference type="Proteomes" id="UP000593579">
    <property type="component" value="Unassembled WGS sequence"/>
</dbReference>
<dbReference type="AlphaFoldDB" id="A0A7J9BT48"/>